<organism evidence="1 2">
    <name type="scientific">Endozoicomonas montiporae</name>
    <dbReference type="NCBI Taxonomy" id="1027273"/>
    <lineage>
        <taxon>Bacteria</taxon>
        <taxon>Pseudomonadati</taxon>
        <taxon>Pseudomonadota</taxon>
        <taxon>Gammaproteobacteria</taxon>
        <taxon>Oceanospirillales</taxon>
        <taxon>Endozoicomonadaceae</taxon>
        <taxon>Endozoicomonas</taxon>
    </lineage>
</organism>
<evidence type="ECO:0000313" key="2">
    <source>
        <dbReference type="Proteomes" id="UP000028006"/>
    </source>
</evidence>
<proteinExistence type="predicted"/>
<sequence>MRKPWSEYLEGMVKLLNRPDLYRDRSSDVRTHTESVEDDSIRSVINECEDYLLARGQLDTMEAARDMPESEMEKNSV</sequence>
<name>A0A081N3N8_9GAMM</name>
<accession>A0A081N3N8</accession>
<keyword evidence="2" id="KW-1185">Reference proteome</keyword>
<protein>
    <submittedName>
        <fullName evidence="1">Uncharacterized protein</fullName>
    </submittedName>
</protein>
<dbReference type="RefSeq" id="WP_034878570.1">
    <property type="nucleotide sequence ID" value="NZ_JOKG01000004.1"/>
</dbReference>
<comment type="caution">
    <text evidence="1">The sequence shown here is derived from an EMBL/GenBank/DDBJ whole genome shotgun (WGS) entry which is preliminary data.</text>
</comment>
<gene>
    <name evidence="1" type="ORF">GZ77_21910</name>
</gene>
<dbReference type="Proteomes" id="UP000028006">
    <property type="component" value="Unassembled WGS sequence"/>
</dbReference>
<evidence type="ECO:0000313" key="1">
    <source>
        <dbReference type="EMBL" id="KEQ13061.1"/>
    </source>
</evidence>
<dbReference type="EMBL" id="JOKG01000004">
    <property type="protein sequence ID" value="KEQ13061.1"/>
    <property type="molecule type" value="Genomic_DNA"/>
</dbReference>
<dbReference type="AlphaFoldDB" id="A0A081N3N8"/>
<reference evidence="1 2" key="1">
    <citation type="submission" date="2014-06" db="EMBL/GenBank/DDBJ databases">
        <title>Whole Genome Sequences of Three Symbiotic Endozoicomonas Bacteria.</title>
        <authorList>
            <person name="Neave M.J."/>
            <person name="Apprill A."/>
            <person name="Voolstra C.R."/>
        </authorList>
    </citation>
    <scope>NUCLEOTIDE SEQUENCE [LARGE SCALE GENOMIC DNA]</scope>
    <source>
        <strain evidence="1 2">LMG 24815</strain>
    </source>
</reference>